<evidence type="ECO:0000313" key="2">
    <source>
        <dbReference type="Proteomes" id="UP000789525"/>
    </source>
</evidence>
<dbReference type="Proteomes" id="UP000789525">
    <property type="component" value="Unassembled WGS sequence"/>
</dbReference>
<evidence type="ECO:0000313" key="1">
    <source>
        <dbReference type="EMBL" id="CAG8581801.1"/>
    </source>
</evidence>
<sequence>MDLALEAIALKHIIKHIPSPRPSEGHTSPLFVGIQGPQGIGKTTLTAQLASTLSQEPYSFRVVTFSIDDLYLGHEALKDVGRANPKNGLLQGRGQPGTHDIPLGAETLKGLSQINLRDSA</sequence>
<proteinExistence type="predicted"/>
<name>A0ACA9MD92_9GLOM</name>
<gene>
    <name evidence="1" type="ORF">ACOLOM_LOCUS5992</name>
</gene>
<dbReference type="EMBL" id="CAJVPT010011763">
    <property type="protein sequence ID" value="CAG8581801.1"/>
    <property type="molecule type" value="Genomic_DNA"/>
</dbReference>
<protein>
    <submittedName>
        <fullName evidence="1">15375_t:CDS:1</fullName>
    </submittedName>
</protein>
<reference evidence="1" key="1">
    <citation type="submission" date="2021-06" db="EMBL/GenBank/DDBJ databases">
        <authorList>
            <person name="Kallberg Y."/>
            <person name="Tangrot J."/>
            <person name="Rosling A."/>
        </authorList>
    </citation>
    <scope>NUCLEOTIDE SEQUENCE</scope>
    <source>
        <strain evidence="1">CL356</strain>
    </source>
</reference>
<accession>A0ACA9MD92</accession>
<feature type="non-terminal residue" evidence="1">
    <location>
        <position position="120"/>
    </location>
</feature>
<keyword evidence="2" id="KW-1185">Reference proteome</keyword>
<organism evidence="1 2">
    <name type="scientific">Acaulospora colombiana</name>
    <dbReference type="NCBI Taxonomy" id="27376"/>
    <lineage>
        <taxon>Eukaryota</taxon>
        <taxon>Fungi</taxon>
        <taxon>Fungi incertae sedis</taxon>
        <taxon>Mucoromycota</taxon>
        <taxon>Glomeromycotina</taxon>
        <taxon>Glomeromycetes</taxon>
        <taxon>Diversisporales</taxon>
        <taxon>Acaulosporaceae</taxon>
        <taxon>Acaulospora</taxon>
    </lineage>
</organism>
<comment type="caution">
    <text evidence="1">The sequence shown here is derived from an EMBL/GenBank/DDBJ whole genome shotgun (WGS) entry which is preliminary data.</text>
</comment>